<dbReference type="GO" id="GO:0043190">
    <property type="term" value="C:ATP-binding cassette (ABC) transporter complex"/>
    <property type="evidence" value="ECO:0007669"/>
    <property type="project" value="TreeGrafter"/>
</dbReference>
<keyword evidence="6" id="KW-0067">ATP-binding</keyword>
<dbReference type="OrthoDB" id="9806471at2"/>
<evidence type="ECO:0000259" key="9">
    <source>
        <dbReference type="PROSITE" id="PS50893"/>
    </source>
</evidence>
<feature type="domain" description="ABC transporter" evidence="9">
    <location>
        <begin position="3"/>
        <end position="236"/>
    </location>
</feature>
<evidence type="ECO:0000256" key="5">
    <source>
        <dbReference type="ARBA" id="ARBA00022741"/>
    </source>
</evidence>
<dbReference type="AlphaFoldDB" id="A0A318MKG8"/>
<comment type="caution">
    <text evidence="10">The sequence shown here is derived from an EMBL/GenBank/DDBJ whole genome shotgun (WGS) entry which is preliminary data.</text>
</comment>
<evidence type="ECO:0000313" key="10">
    <source>
        <dbReference type="EMBL" id="PXY86783.1"/>
    </source>
</evidence>
<dbReference type="PROSITE" id="PS50893">
    <property type="entry name" value="ABC_TRANSPORTER_2"/>
    <property type="match status" value="1"/>
</dbReference>
<dbReference type="Gene3D" id="3.40.50.300">
    <property type="entry name" value="P-loop containing nucleotide triphosphate hydrolases"/>
    <property type="match status" value="1"/>
</dbReference>
<sequence length="274" mass="30232">MKIVVEHLKHAYPNGYCALQDVNLTFEGNQPVALIGQNGAGKTTLAKHLNGILKPTSGRVLIDGVDVATAQTAQWARKVGYIFQNPDDQLFLDSVRKEFEFGPHQLGVSQEEIEHRIAKIAELVGLEKKLDSHPFDLSPTEKKFCAIGSVLMMNTGALVFDEPTCGQDKLGDDRLATIISRLKDQGKLCITISHDMKFVARNFPRVVLMRKGQVLLAGSREEVFSRQEILQKAYVTPPPITRVAQEVGIAKPVFTVAAFTEVIRQAGQKGKERG</sequence>
<dbReference type="PANTHER" id="PTHR43553:SF27">
    <property type="entry name" value="ENERGY-COUPLING FACTOR TRANSPORTER ATP-BINDING PROTEIN ECFA2"/>
    <property type="match status" value="1"/>
</dbReference>
<evidence type="ECO:0000256" key="6">
    <source>
        <dbReference type="ARBA" id="ARBA00022840"/>
    </source>
</evidence>
<dbReference type="InterPro" id="IPR003439">
    <property type="entry name" value="ABC_transporter-like_ATP-bd"/>
</dbReference>
<dbReference type="InterPro" id="IPR015856">
    <property type="entry name" value="ABC_transpr_CbiO/EcfA_su"/>
</dbReference>
<dbReference type="CDD" id="cd03225">
    <property type="entry name" value="ABC_cobalt_CbiO_domain1"/>
    <property type="match status" value="1"/>
</dbReference>
<dbReference type="GO" id="GO:0005524">
    <property type="term" value="F:ATP binding"/>
    <property type="evidence" value="ECO:0007669"/>
    <property type="project" value="UniProtKB-KW"/>
</dbReference>
<dbReference type="PANTHER" id="PTHR43553">
    <property type="entry name" value="HEAVY METAL TRANSPORTER"/>
    <property type="match status" value="1"/>
</dbReference>
<dbReference type="Pfam" id="PF00005">
    <property type="entry name" value="ABC_tran"/>
    <property type="match status" value="1"/>
</dbReference>
<organism evidence="10 11">
    <name type="scientific">Bifidobacterium asteroides</name>
    <dbReference type="NCBI Taxonomy" id="1684"/>
    <lineage>
        <taxon>Bacteria</taxon>
        <taxon>Bacillati</taxon>
        <taxon>Actinomycetota</taxon>
        <taxon>Actinomycetes</taxon>
        <taxon>Bifidobacteriales</taxon>
        <taxon>Bifidobacteriaceae</taxon>
        <taxon>Bifidobacterium</taxon>
    </lineage>
</organism>
<protein>
    <submittedName>
        <fullName evidence="10">ABC transporter</fullName>
    </submittedName>
</protein>
<dbReference type="RefSeq" id="WP_110413592.1">
    <property type="nucleotide sequence ID" value="NZ_QGLK01000005.1"/>
</dbReference>
<keyword evidence="7" id="KW-1278">Translocase</keyword>
<dbReference type="GO" id="GO:0016887">
    <property type="term" value="F:ATP hydrolysis activity"/>
    <property type="evidence" value="ECO:0007669"/>
    <property type="project" value="InterPro"/>
</dbReference>
<evidence type="ECO:0000313" key="11">
    <source>
        <dbReference type="Proteomes" id="UP000248128"/>
    </source>
</evidence>
<dbReference type="EMBL" id="QGLK01000005">
    <property type="protein sequence ID" value="PXY86783.1"/>
    <property type="molecule type" value="Genomic_DNA"/>
</dbReference>
<dbReference type="GO" id="GO:0042626">
    <property type="term" value="F:ATPase-coupled transmembrane transporter activity"/>
    <property type="evidence" value="ECO:0007669"/>
    <property type="project" value="TreeGrafter"/>
</dbReference>
<dbReference type="SUPFAM" id="SSF52540">
    <property type="entry name" value="P-loop containing nucleoside triphosphate hydrolases"/>
    <property type="match status" value="1"/>
</dbReference>
<reference evidence="10 11" key="1">
    <citation type="submission" date="2018-05" db="EMBL/GenBank/DDBJ databases">
        <title>Reference genomes for bee gut microbiota database.</title>
        <authorList>
            <person name="Ellegaard K.M."/>
        </authorList>
    </citation>
    <scope>NUCLEOTIDE SEQUENCE [LARGE SCALE GENOMIC DNA]</scope>
    <source>
        <strain evidence="10 11">ESL0199</strain>
    </source>
</reference>
<dbReference type="InterPro" id="IPR050095">
    <property type="entry name" value="ECF_ABC_transporter_ATP-bd"/>
</dbReference>
<dbReference type="Proteomes" id="UP000248128">
    <property type="component" value="Unassembled WGS sequence"/>
</dbReference>
<gene>
    <name evidence="10" type="ORF">DKK74_08230</name>
</gene>
<proteinExistence type="inferred from homology"/>
<name>A0A318MKG8_9BIFI</name>
<keyword evidence="5" id="KW-0547">Nucleotide-binding</keyword>
<evidence type="ECO:0000256" key="2">
    <source>
        <dbReference type="ARBA" id="ARBA00005417"/>
    </source>
</evidence>
<dbReference type="InterPro" id="IPR003593">
    <property type="entry name" value="AAA+_ATPase"/>
</dbReference>
<accession>A0A318MKG8</accession>
<keyword evidence="8" id="KW-0472">Membrane</keyword>
<evidence type="ECO:0000256" key="8">
    <source>
        <dbReference type="ARBA" id="ARBA00023136"/>
    </source>
</evidence>
<evidence type="ECO:0000256" key="3">
    <source>
        <dbReference type="ARBA" id="ARBA00022448"/>
    </source>
</evidence>
<dbReference type="SMART" id="SM00382">
    <property type="entry name" value="AAA"/>
    <property type="match status" value="1"/>
</dbReference>
<evidence type="ECO:0000256" key="4">
    <source>
        <dbReference type="ARBA" id="ARBA00022475"/>
    </source>
</evidence>
<keyword evidence="3" id="KW-0813">Transport</keyword>
<dbReference type="FunFam" id="3.40.50.300:FF:000224">
    <property type="entry name" value="Energy-coupling factor transporter ATP-binding protein EcfA"/>
    <property type="match status" value="1"/>
</dbReference>
<evidence type="ECO:0000256" key="7">
    <source>
        <dbReference type="ARBA" id="ARBA00022967"/>
    </source>
</evidence>
<comment type="similarity">
    <text evidence="2">Belongs to the ABC transporter superfamily.</text>
</comment>
<comment type="subcellular location">
    <subcellularLocation>
        <location evidence="1">Cell membrane</location>
        <topology evidence="1">Peripheral membrane protein</topology>
    </subcellularLocation>
</comment>
<evidence type="ECO:0000256" key="1">
    <source>
        <dbReference type="ARBA" id="ARBA00004202"/>
    </source>
</evidence>
<keyword evidence="4" id="KW-1003">Cell membrane</keyword>
<dbReference type="InterPro" id="IPR027417">
    <property type="entry name" value="P-loop_NTPase"/>
</dbReference>